<dbReference type="CDD" id="cd00009">
    <property type="entry name" value="AAA"/>
    <property type="match status" value="1"/>
</dbReference>
<comment type="caution">
    <text evidence="6">The sequence shown here is derived from an EMBL/GenBank/DDBJ whole genome shotgun (WGS) entry which is preliminary data.</text>
</comment>
<dbReference type="GO" id="GO:0005524">
    <property type="term" value="F:ATP binding"/>
    <property type="evidence" value="ECO:0007669"/>
    <property type="project" value="UniProtKB-KW"/>
</dbReference>
<evidence type="ECO:0000313" key="6">
    <source>
        <dbReference type="EMBL" id="MXQ72443.1"/>
    </source>
</evidence>
<dbReference type="Gene3D" id="3.40.50.300">
    <property type="entry name" value="P-loop containing nucleotide triphosphate hydrolases"/>
    <property type="match status" value="2"/>
</dbReference>
<gene>
    <name evidence="6" type="ORF">GSF08_00615</name>
</gene>
<keyword evidence="3" id="KW-0067">ATP-binding</keyword>
<dbReference type="Pfam" id="PF00004">
    <property type="entry name" value="AAA"/>
    <property type="match status" value="1"/>
</dbReference>
<dbReference type="AlphaFoldDB" id="A0A6N8U6V0"/>
<dbReference type="PANTHER" id="PTHR11638">
    <property type="entry name" value="ATP-DEPENDENT CLP PROTEASE"/>
    <property type="match status" value="1"/>
</dbReference>
<dbReference type="InterPro" id="IPR004176">
    <property type="entry name" value="Clp_R_N"/>
</dbReference>
<dbReference type="InterPro" id="IPR050130">
    <property type="entry name" value="ClpA_ClpB"/>
</dbReference>
<sequence length="644" mass="73841">MNIRFNKQVAAIMKDARQEAKDMGNNYIGSEHLLLSLMKDTTTTFSKVLAAQGVFYFQVKDDLMILFGLKDKEVQEISITQVVDDILERSQLMVQSRKGKSIDADTLTLAMLQTESCVATEILNRYDLQVNMLLREFSCGNMSELDKIEELRNLNALRNNRDIVGRDKEIDLMISVLSRKDKANPMLIGDPGVGKTALVEKLACLIADREVPETLKNAVIYELHLNTLVAGTKYRGDFEEKLQNLIKSLQKYPEVILFIDEIHQMIGAGKSEGSIDVSSVLKPYLARGDIRCIGATTFDEYEKYIAKDRALERRFQIIQVKEPDKRATKDMLLAKMKEYKEYHHVDIRESILDEIVEYCDYFMPNRKFPDKAIDVLDLACVRAKRQKLSEVNELVIRDVIEQLIDIPIASKDRVAYLKASLKERIIGQEEVVNKIMRQVSWIEQGVISNRPLGVWLFLGSSGVGKHTAVEAFNRAYFNQEDLIEIDMAAPEATLNSAITKIHRNPYAVLYVSNLHAAQPKYLQFLKQSITRGYMEQDMQKIDLRHCIVIMSGDFKLESTVSLRFNDRQDLMKQIKKALGEEFMEVFDEVYDFKDLQDEDKYSIMKKMLHVWHKEVDEAAITAVIQTSATLDEAARKLRSHIVHS</sequence>
<protein>
    <submittedName>
        <fullName evidence="6">AAA family ATPase</fullName>
    </submittedName>
</protein>
<accession>A0A6N8U6V0</accession>
<dbReference type="GO" id="GO:0034605">
    <property type="term" value="P:cellular response to heat"/>
    <property type="evidence" value="ECO:0007669"/>
    <property type="project" value="TreeGrafter"/>
</dbReference>
<reference evidence="6 7" key="2">
    <citation type="submission" date="2020-01" db="EMBL/GenBank/DDBJ databases">
        <title>Clostridiaceae sp. nov. isolated from the gut of human by culturomics.</title>
        <authorList>
            <person name="Chang Y."/>
        </authorList>
    </citation>
    <scope>NUCLEOTIDE SEQUENCE [LARGE SCALE GENOMIC DNA]</scope>
    <source>
        <strain evidence="6 7">DONG20-135</strain>
    </source>
</reference>
<proteinExistence type="predicted"/>
<dbReference type="EMBL" id="WUUQ01000001">
    <property type="protein sequence ID" value="MXQ72443.1"/>
    <property type="molecule type" value="Genomic_DNA"/>
</dbReference>
<dbReference type="Gene3D" id="1.10.8.60">
    <property type="match status" value="1"/>
</dbReference>
<feature type="domain" description="Clp R" evidence="5">
    <location>
        <begin position="1"/>
        <end position="69"/>
    </location>
</feature>
<reference evidence="6 7" key="1">
    <citation type="submission" date="2019-12" db="EMBL/GenBank/DDBJ databases">
        <authorList>
            <person name="Yang R."/>
        </authorList>
    </citation>
    <scope>NUCLEOTIDE SEQUENCE [LARGE SCALE GENOMIC DNA]</scope>
    <source>
        <strain evidence="6 7">DONG20-135</strain>
    </source>
</reference>
<evidence type="ECO:0000256" key="1">
    <source>
        <dbReference type="ARBA" id="ARBA00022737"/>
    </source>
</evidence>
<dbReference type="GO" id="GO:0016887">
    <property type="term" value="F:ATP hydrolysis activity"/>
    <property type="evidence" value="ECO:0007669"/>
    <property type="project" value="InterPro"/>
</dbReference>
<dbReference type="InterPro" id="IPR003593">
    <property type="entry name" value="AAA+_ATPase"/>
</dbReference>
<evidence type="ECO:0000256" key="2">
    <source>
        <dbReference type="ARBA" id="ARBA00022741"/>
    </source>
</evidence>
<dbReference type="InterPro" id="IPR027417">
    <property type="entry name" value="P-loop_NTPase"/>
</dbReference>
<dbReference type="PANTHER" id="PTHR11638:SF18">
    <property type="entry name" value="HEAT SHOCK PROTEIN 104"/>
    <property type="match status" value="1"/>
</dbReference>
<name>A0A6N8U6V0_9FIRM</name>
<dbReference type="Gene3D" id="1.10.1780.10">
    <property type="entry name" value="Clp, N-terminal domain"/>
    <property type="match status" value="1"/>
</dbReference>
<evidence type="ECO:0000256" key="3">
    <source>
        <dbReference type="ARBA" id="ARBA00022840"/>
    </source>
</evidence>
<dbReference type="SUPFAM" id="SSF52540">
    <property type="entry name" value="P-loop containing nucleoside triphosphate hydrolases"/>
    <property type="match status" value="2"/>
</dbReference>
<organism evidence="6 7">
    <name type="scientific">Copranaerobaculum intestinale</name>
    <dbReference type="NCBI Taxonomy" id="2692629"/>
    <lineage>
        <taxon>Bacteria</taxon>
        <taxon>Bacillati</taxon>
        <taxon>Bacillota</taxon>
        <taxon>Erysipelotrichia</taxon>
        <taxon>Erysipelotrichales</taxon>
        <taxon>Erysipelotrichaceae</taxon>
        <taxon>Copranaerobaculum</taxon>
    </lineage>
</organism>
<dbReference type="InterPro" id="IPR003959">
    <property type="entry name" value="ATPase_AAA_core"/>
</dbReference>
<dbReference type="InterPro" id="IPR041546">
    <property type="entry name" value="ClpA/ClpB_AAA_lid"/>
</dbReference>
<dbReference type="SMART" id="SM00382">
    <property type="entry name" value="AAA"/>
    <property type="match status" value="2"/>
</dbReference>
<evidence type="ECO:0000259" key="5">
    <source>
        <dbReference type="PROSITE" id="PS51903"/>
    </source>
</evidence>
<keyword evidence="2" id="KW-0547">Nucleotide-binding</keyword>
<keyword evidence="7" id="KW-1185">Reference proteome</keyword>
<dbReference type="Pfam" id="PF02861">
    <property type="entry name" value="Clp_N"/>
    <property type="match status" value="1"/>
</dbReference>
<evidence type="ECO:0000256" key="4">
    <source>
        <dbReference type="PROSITE-ProRule" id="PRU01251"/>
    </source>
</evidence>
<dbReference type="Pfam" id="PF17871">
    <property type="entry name" value="AAA_lid_9"/>
    <property type="match status" value="1"/>
</dbReference>
<dbReference type="GO" id="GO:0005737">
    <property type="term" value="C:cytoplasm"/>
    <property type="evidence" value="ECO:0007669"/>
    <property type="project" value="TreeGrafter"/>
</dbReference>
<dbReference type="InterPro" id="IPR036628">
    <property type="entry name" value="Clp_N_dom_sf"/>
</dbReference>
<dbReference type="Proteomes" id="UP000434036">
    <property type="component" value="Unassembled WGS sequence"/>
</dbReference>
<dbReference type="RefSeq" id="WP_160623940.1">
    <property type="nucleotide sequence ID" value="NZ_WUUQ01000001.1"/>
</dbReference>
<evidence type="ECO:0000313" key="7">
    <source>
        <dbReference type="Proteomes" id="UP000434036"/>
    </source>
</evidence>
<dbReference type="SUPFAM" id="SSF81923">
    <property type="entry name" value="Double Clp-N motif"/>
    <property type="match status" value="1"/>
</dbReference>
<dbReference type="PROSITE" id="PS51903">
    <property type="entry name" value="CLP_R"/>
    <property type="match status" value="1"/>
</dbReference>
<keyword evidence="1 4" id="KW-0677">Repeat</keyword>